<feature type="coiled-coil region" evidence="3">
    <location>
        <begin position="105"/>
        <end position="158"/>
    </location>
</feature>
<evidence type="ECO:0000313" key="5">
    <source>
        <dbReference type="EMBL" id="ADB15689.1"/>
    </source>
</evidence>
<dbReference type="STRING" id="530564.Psta_1005"/>
<evidence type="ECO:0000256" key="1">
    <source>
        <dbReference type="ARBA" id="ARBA00004196"/>
    </source>
</evidence>
<name>D2R872_PIRSD</name>
<accession>D2R872</accession>
<dbReference type="SUPFAM" id="SSF111369">
    <property type="entry name" value="HlyD-like secretion proteins"/>
    <property type="match status" value="2"/>
</dbReference>
<dbReference type="OrthoDB" id="9785187at2"/>
<dbReference type="EMBL" id="CP001848">
    <property type="protein sequence ID" value="ADB15689.1"/>
    <property type="molecule type" value="Genomic_DNA"/>
</dbReference>
<evidence type="ECO:0000256" key="3">
    <source>
        <dbReference type="SAM" id="Coils"/>
    </source>
</evidence>
<reference evidence="5 6" key="1">
    <citation type="journal article" date="2009" name="Stand. Genomic Sci.">
        <title>Complete genome sequence of Pirellula staleyi type strain (ATCC 27377).</title>
        <authorList>
            <person name="Clum A."/>
            <person name="Tindall B.J."/>
            <person name="Sikorski J."/>
            <person name="Ivanova N."/>
            <person name="Mavrommatis K."/>
            <person name="Lucas S."/>
            <person name="Glavina del Rio T."/>
            <person name="Nolan M."/>
            <person name="Chen F."/>
            <person name="Tice H."/>
            <person name="Pitluck S."/>
            <person name="Cheng J.F."/>
            <person name="Chertkov O."/>
            <person name="Brettin T."/>
            <person name="Han C."/>
            <person name="Detter J.C."/>
            <person name="Kuske C."/>
            <person name="Bruce D."/>
            <person name="Goodwin L."/>
            <person name="Ovchinikova G."/>
            <person name="Pati A."/>
            <person name="Mikhailova N."/>
            <person name="Chen A."/>
            <person name="Palaniappan K."/>
            <person name="Land M."/>
            <person name="Hauser L."/>
            <person name="Chang Y.J."/>
            <person name="Jeffries C.D."/>
            <person name="Chain P."/>
            <person name="Rohde M."/>
            <person name="Goker M."/>
            <person name="Bristow J."/>
            <person name="Eisen J.A."/>
            <person name="Markowitz V."/>
            <person name="Hugenholtz P."/>
            <person name="Kyrpides N.C."/>
            <person name="Klenk H.P."/>
            <person name="Lapidus A."/>
        </authorList>
    </citation>
    <scope>NUCLEOTIDE SEQUENCE [LARGE SCALE GENOMIC DNA]</scope>
    <source>
        <strain evidence="6">ATCC 27377 / DSM 6068 / ICPB 4128</strain>
    </source>
</reference>
<organism evidence="5 6">
    <name type="scientific">Pirellula staleyi (strain ATCC 27377 / DSM 6068 / ICPB 4128)</name>
    <name type="common">Pirella staleyi</name>
    <dbReference type="NCBI Taxonomy" id="530564"/>
    <lineage>
        <taxon>Bacteria</taxon>
        <taxon>Pseudomonadati</taxon>
        <taxon>Planctomycetota</taxon>
        <taxon>Planctomycetia</taxon>
        <taxon>Pirellulales</taxon>
        <taxon>Pirellulaceae</taxon>
        <taxon>Pirellula</taxon>
    </lineage>
</organism>
<feature type="coiled-coil region" evidence="3">
    <location>
        <begin position="202"/>
        <end position="229"/>
    </location>
</feature>
<gene>
    <name evidence="5" type="ordered locus">Psta_1005</name>
</gene>
<dbReference type="Gene3D" id="2.40.50.100">
    <property type="match status" value="2"/>
</dbReference>
<dbReference type="eggNOG" id="COG0845">
    <property type="taxonomic scope" value="Bacteria"/>
</dbReference>
<dbReference type="Pfam" id="PF25881">
    <property type="entry name" value="HH_YBHG"/>
    <property type="match status" value="1"/>
</dbReference>
<evidence type="ECO:0000259" key="4">
    <source>
        <dbReference type="Pfam" id="PF25881"/>
    </source>
</evidence>
<dbReference type="HOGENOM" id="CLU_018816_6_4_0"/>
<sequence precursor="true">MSKLFTNYLLPTVAAGMLAFAFYHLVMANEVKPPLEPPVGPPSVNYESSVAGVGVVEAASENLEVGAAQSGIVLELYYPPHRVGATVKEGEPLLKIDDRQLQAQLKVNQANLRSAQASLAELEQRPRAEDLPPAEAKVRTAQANLQKSLDRYKRLEQLMASNATSQEDLNQTRYTVEASRYEVEAAEAEYKLLKAGTWDPEKEVARAAVDAAQANVEQIETEIERSIVRAPIDGQILQVNVRKGELVSPTRSGGLLVIGDLSKIYLRVDIDEEDIPRFRSAAAAKAVTRGDTKAEFPLKFVRLEPLVIPKTSLTGDNTEMVDTRVMQVIYEFVSPTAPVLVGQQLDVFVDLGPKTTETAGR</sequence>
<keyword evidence="2 3" id="KW-0175">Coiled coil</keyword>
<keyword evidence="6" id="KW-1185">Reference proteome</keyword>
<proteinExistence type="predicted"/>
<dbReference type="PANTHER" id="PTHR32347:SF23">
    <property type="entry name" value="BLL5650 PROTEIN"/>
    <property type="match status" value="1"/>
</dbReference>
<protein>
    <submittedName>
        <fullName evidence="5">Secretion protein HlyD family protein</fullName>
    </submittedName>
</protein>
<dbReference type="Gene3D" id="2.40.30.170">
    <property type="match status" value="1"/>
</dbReference>
<evidence type="ECO:0000256" key="2">
    <source>
        <dbReference type="ARBA" id="ARBA00023054"/>
    </source>
</evidence>
<comment type="subcellular location">
    <subcellularLocation>
        <location evidence="1">Cell envelope</location>
    </subcellularLocation>
</comment>
<dbReference type="Proteomes" id="UP000001887">
    <property type="component" value="Chromosome"/>
</dbReference>
<dbReference type="PANTHER" id="PTHR32347">
    <property type="entry name" value="EFFLUX SYSTEM COMPONENT YKNX-RELATED"/>
    <property type="match status" value="1"/>
</dbReference>
<dbReference type="InterPro" id="IPR059052">
    <property type="entry name" value="HH_YbhG-like"/>
</dbReference>
<dbReference type="KEGG" id="psl:Psta_1005"/>
<evidence type="ECO:0000313" key="6">
    <source>
        <dbReference type="Proteomes" id="UP000001887"/>
    </source>
</evidence>
<dbReference type="InterPro" id="IPR050465">
    <property type="entry name" value="UPF0194_transport"/>
</dbReference>
<dbReference type="AlphaFoldDB" id="D2R872"/>
<dbReference type="Gene3D" id="1.10.287.470">
    <property type="entry name" value="Helix hairpin bin"/>
    <property type="match status" value="3"/>
</dbReference>
<dbReference type="GO" id="GO:0030313">
    <property type="term" value="C:cell envelope"/>
    <property type="evidence" value="ECO:0007669"/>
    <property type="project" value="UniProtKB-SubCell"/>
</dbReference>
<feature type="domain" description="YbhG-like alpha-helical hairpin" evidence="4">
    <location>
        <begin position="96"/>
        <end position="224"/>
    </location>
</feature>